<keyword evidence="3" id="KW-1185">Reference proteome</keyword>
<evidence type="ECO:0000313" key="2">
    <source>
        <dbReference type="EMBL" id="OLP95915.1"/>
    </source>
</evidence>
<reference evidence="2 3" key="1">
    <citation type="submission" date="2016-02" db="EMBL/GenBank/DDBJ databases">
        <title>Genome analysis of coral dinoflagellate symbionts highlights evolutionary adaptations to a symbiotic lifestyle.</title>
        <authorList>
            <person name="Aranda M."/>
            <person name="Li Y."/>
            <person name="Liew Y.J."/>
            <person name="Baumgarten S."/>
            <person name="Simakov O."/>
            <person name="Wilson M."/>
            <person name="Piel J."/>
            <person name="Ashoor H."/>
            <person name="Bougouffa S."/>
            <person name="Bajic V.B."/>
            <person name="Ryu T."/>
            <person name="Ravasi T."/>
            <person name="Bayer T."/>
            <person name="Micklem G."/>
            <person name="Kim H."/>
            <person name="Bhak J."/>
            <person name="Lajeunesse T.C."/>
            <person name="Voolstra C.R."/>
        </authorList>
    </citation>
    <scope>NUCLEOTIDE SEQUENCE [LARGE SCALE GENOMIC DNA]</scope>
    <source>
        <strain evidence="2 3">CCMP2467</strain>
    </source>
</reference>
<dbReference type="Proteomes" id="UP000186817">
    <property type="component" value="Unassembled WGS sequence"/>
</dbReference>
<evidence type="ECO:0000313" key="3">
    <source>
        <dbReference type="Proteomes" id="UP000186817"/>
    </source>
</evidence>
<dbReference type="OrthoDB" id="429991at2759"/>
<evidence type="ECO:0000256" key="1">
    <source>
        <dbReference type="SAM" id="MobiDB-lite"/>
    </source>
</evidence>
<organism evidence="2 3">
    <name type="scientific">Symbiodinium microadriaticum</name>
    <name type="common">Dinoflagellate</name>
    <name type="synonym">Zooxanthella microadriatica</name>
    <dbReference type="NCBI Taxonomy" id="2951"/>
    <lineage>
        <taxon>Eukaryota</taxon>
        <taxon>Sar</taxon>
        <taxon>Alveolata</taxon>
        <taxon>Dinophyceae</taxon>
        <taxon>Suessiales</taxon>
        <taxon>Symbiodiniaceae</taxon>
        <taxon>Symbiodinium</taxon>
    </lineage>
</organism>
<protein>
    <submittedName>
        <fullName evidence="2">Uncharacterized protein</fullName>
    </submittedName>
</protein>
<sequence length="188" mass="20073">MLERYGAPSCDIKFRRTLDINFGSSSRLTNKKWQGGAPGPGAYTPFMPTQSGRSCSFGAGPRLPKKKDTDGPPPGNYPLRSSLSGKAVCFAGKPEGKAGLGKSPDPGAYKANYAQVYKTDPVPFFGSESREKALLKAGNDAPGSWAASWEGVMSEMPSPAFSFQGRRKPPRNDKETAPGPSFTTVTLF</sequence>
<dbReference type="EMBL" id="LSRX01000486">
    <property type="protein sequence ID" value="OLP95915.1"/>
    <property type="molecule type" value="Genomic_DNA"/>
</dbReference>
<name>A0A1Q9DL57_SYMMI</name>
<feature type="region of interest" description="Disordered" evidence="1">
    <location>
        <begin position="157"/>
        <end position="188"/>
    </location>
</feature>
<gene>
    <name evidence="2" type="ORF">AK812_SmicGene21908</name>
</gene>
<feature type="region of interest" description="Disordered" evidence="1">
    <location>
        <begin position="27"/>
        <end position="82"/>
    </location>
</feature>
<accession>A0A1Q9DL57</accession>
<dbReference type="AlphaFoldDB" id="A0A1Q9DL57"/>
<proteinExistence type="predicted"/>
<comment type="caution">
    <text evidence="2">The sequence shown here is derived from an EMBL/GenBank/DDBJ whole genome shotgun (WGS) entry which is preliminary data.</text>
</comment>